<dbReference type="Gene3D" id="3.40.50.720">
    <property type="entry name" value="NAD(P)-binding Rossmann-like Domain"/>
    <property type="match status" value="1"/>
</dbReference>
<feature type="transmembrane region" description="Helical" evidence="5">
    <location>
        <begin position="372"/>
        <end position="395"/>
    </location>
</feature>
<feature type="repeat" description="TPR" evidence="3">
    <location>
        <begin position="768"/>
        <end position="801"/>
    </location>
</feature>
<dbReference type="InterPro" id="IPR028994">
    <property type="entry name" value="Integrin_alpha_N"/>
</dbReference>
<dbReference type="GO" id="GO:0016491">
    <property type="term" value="F:oxidoreductase activity"/>
    <property type="evidence" value="ECO:0007669"/>
    <property type="project" value="UniProtKB-KW"/>
</dbReference>
<protein>
    <submittedName>
        <fullName evidence="8">Very-long-chain 3-oxoacyl-CoA reductase (17-beta-hydroxysteroid dehydrogenase 12) (17-beta-HSD 12) (3-ketoacyl-CoA reductase) (KAR) (Estradiol 17-beta-dehydrogenase 12)</fullName>
    </submittedName>
</protein>
<evidence type="ECO:0000313" key="9">
    <source>
        <dbReference type="Proteomes" id="UP001152797"/>
    </source>
</evidence>
<dbReference type="OrthoDB" id="1933717at2759"/>
<evidence type="ECO:0000256" key="2">
    <source>
        <dbReference type="ARBA" id="ARBA00023002"/>
    </source>
</evidence>
<feature type="transmembrane region" description="Helical" evidence="5">
    <location>
        <begin position="427"/>
        <end position="458"/>
    </location>
</feature>
<dbReference type="Pfam" id="PF13432">
    <property type="entry name" value="TPR_16"/>
    <property type="match status" value="3"/>
</dbReference>
<feature type="transmembrane region" description="Helical" evidence="5">
    <location>
        <begin position="347"/>
        <end position="365"/>
    </location>
</feature>
<feature type="transmembrane region" description="Helical" evidence="5">
    <location>
        <begin position="959"/>
        <end position="983"/>
    </location>
</feature>
<feature type="repeat" description="TPR" evidence="3">
    <location>
        <begin position="662"/>
        <end position="695"/>
    </location>
</feature>
<feature type="transmembrane region" description="Helical" evidence="5">
    <location>
        <begin position="1180"/>
        <end position="1200"/>
    </location>
</feature>
<accession>A0A9P1BE33</accession>
<dbReference type="GO" id="GO:0016020">
    <property type="term" value="C:membrane"/>
    <property type="evidence" value="ECO:0007669"/>
    <property type="project" value="TreeGrafter"/>
</dbReference>
<organism evidence="6">
    <name type="scientific">Cladocopium goreaui</name>
    <dbReference type="NCBI Taxonomy" id="2562237"/>
    <lineage>
        <taxon>Eukaryota</taxon>
        <taxon>Sar</taxon>
        <taxon>Alveolata</taxon>
        <taxon>Dinophyceae</taxon>
        <taxon>Suessiales</taxon>
        <taxon>Symbiodiniaceae</taxon>
        <taxon>Cladocopium</taxon>
    </lineage>
</organism>
<feature type="repeat" description="TPR" evidence="3">
    <location>
        <begin position="802"/>
        <end position="835"/>
    </location>
</feature>
<dbReference type="GO" id="GO:0008237">
    <property type="term" value="F:metallopeptidase activity"/>
    <property type="evidence" value="ECO:0007669"/>
    <property type="project" value="InterPro"/>
</dbReference>
<dbReference type="PRINTS" id="PR00080">
    <property type="entry name" value="SDRFAMILY"/>
</dbReference>
<dbReference type="SUPFAM" id="SSF69318">
    <property type="entry name" value="Integrin alpha N-terminal domain"/>
    <property type="match status" value="1"/>
</dbReference>
<evidence type="ECO:0000256" key="3">
    <source>
        <dbReference type="PROSITE-ProRule" id="PRU00339"/>
    </source>
</evidence>
<dbReference type="InterPro" id="IPR024079">
    <property type="entry name" value="MetalloPept_cat_dom_sf"/>
</dbReference>
<dbReference type="PROSITE" id="PS50293">
    <property type="entry name" value="TPR_REGION"/>
    <property type="match status" value="1"/>
</dbReference>
<dbReference type="Pfam" id="PF04307">
    <property type="entry name" value="YdjM"/>
    <property type="match status" value="1"/>
</dbReference>
<dbReference type="InterPro" id="IPR002347">
    <property type="entry name" value="SDR_fam"/>
</dbReference>
<dbReference type="Proteomes" id="UP001152797">
    <property type="component" value="Unassembled WGS sequence"/>
</dbReference>
<keyword evidence="2" id="KW-0560">Oxidoreductase</keyword>
<dbReference type="PRINTS" id="PR00081">
    <property type="entry name" value="GDHRDH"/>
</dbReference>
<feature type="transmembrane region" description="Helical" evidence="5">
    <location>
        <begin position="478"/>
        <end position="502"/>
    </location>
</feature>
<feature type="transmembrane region" description="Helical" evidence="5">
    <location>
        <begin position="557"/>
        <end position="578"/>
    </location>
</feature>
<feature type="repeat" description="TPR" evidence="3">
    <location>
        <begin position="730"/>
        <end position="763"/>
    </location>
</feature>
<reference evidence="6" key="1">
    <citation type="submission" date="2022-10" db="EMBL/GenBank/DDBJ databases">
        <authorList>
            <person name="Chen Y."/>
            <person name="Dougan E. K."/>
            <person name="Chan C."/>
            <person name="Rhodes N."/>
            <person name="Thang M."/>
        </authorList>
    </citation>
    <scope>NUCLEOTIDE SEQUENCE</scope>
</reference>
<feature type="transmembrane region" description="Helical" evidence="5">
    <location>
        <begin position="263"/>
        <end position="280"/>
    </location>
</feature>
<sequence>MSTSNKTSSPRSGNGATLITGASRGIGRSLAAEFARNKHDLVLVARSRNELESVAEQLRNEFGVQATVLVHDLSRPESPQALFEEVTAKGIEVEVLVNNAGFGNWGRFATTDLPTDVDLIEVNITALTQLMKLFLQPMIDRGSGRVLNVASTGAFQPGPMLATYYASKAYVLSLSEAVACELRKTGVTLTCLCPGATSTSFMDRANMKSLRLFRFGLMDADTVARVGYRGTMAGRGIVIPGIANRVLAFSVRFAPRRFADAHYRWWIIAGLILVCVALYGRTVQYDFISYDDPSYITQNHLIQQGLTSEGIRSAFTTPHSYNWHPLTTLSHLLDCELFGAEEAGGHHGVNLLFHATATVVLFVVLHQMTGSLWPSALVAALFAVHPLGVESVAWVSERKNVLSTFLWFVTMGAYLHYVRLPNLSRYLLVVVSLALGMMAKQMLVTLPCVLLLIDYWPLRRIRFEENPRNRVQPPQTSLSWLIAEKVPFLGISLAGSALVLWAQGHTQMSLDSLPLMARIENTLISYVAYLGQFIWPVNLLVYYPLRTANMPPEDMTGALLPQAVLSALVLIAVSLLCLRTWRTRPYLIVGWLWYLGTLVPVIGIVQVGNQSMADRYTYVPLVGIYIMIAWTAAEFVARREVGYWKDSTTLFTYVLEVNEANAVAQHAIAESLYEDKKFEQAEHHIRRAIELRPTEPRPYVSLGYVYYRQRKFEQALETFNRGIAIDPSSSFAYNGRGLVFLSAGDFAKAQADIQRALDLNPHNVNALLNMQLVLGQSALQDGNLDQAETHFRKAAELDDEEETAWVFLGMIAATQSHTAEALQHYRQALNQNPDSIEANINLANLLITAPDMAMRNPAEAIRFADHACQETNYNRPDLLNTLAAAYYSAGRNEEAVQVAEHALKLPGLTPALRDQMTQNLKLFRAPPSNEQQRLASPIGHTLTGLAIGRLTQPRDFRDTVAWLAFAVVVSNAPDLDFIAGIAGGGGINSVHRGPSHSILAGVVFSFAIAFALGHYWKHRQRLFWTSLTLYGSHLFLDMCTHTGIPLLWPFSSELYSLPVSILVGIDHGTPASTVDHFVWSIASLRNLGPLLLELLLFVPLFLIVVRLRGSGLPREPDSQNTLSRKDPTPPELDPTESPRAVNQASPGKVEHELNPKDDMNLEQLRDQVNLLQRQAKWTQIALLAAIALIPLIVILVRNFYGSSISAEQFVLHDATGTPRAALVLYEGVEPYLIFFGNEGEDRAVIGVDRDGKPLMGLLDKDEVTRAAIRLDQDDLPILSLIGHDSRNIVLQIDNDGTKSSRENSFARTRRCRIETLEELVPLTAVPTGTNIQIQTQNQNLDQNNPDVAKDPVGDFVVVWEQVTSAGNRDIFARQFFATGTPKGVEFAVATTTPDQYSPRVDMAGDGSFVVVWEEVDTDGDTDIYFRRFNSAGNAISLPTLANPDDLVNQSDPDIAVFPTGTFVITWTNATTGTNSDIQFRRFVSNGSPLDAAARNLANTAQNETQGRIAANKAISADRFMVVWTEATTRGDTDVMRDMRSIFTGNTISGAGVVSDNAATQNLNHFNPSVDLDVVGNAVVTYAEEVALTNNNLYLRRYNNLGVAQTTDRQVVEDQAAVDTKVSQVGIAGNSTFVVTYVIENGDDGTSDLSYQRFAADGSKFAGPQEVLLPPHDPGNQTVPQIAMNGLGDFTIVWQDDVFQSVFGDLTFARNFRTPLDTIGLYNPASATFFLRNSNTTGTADITPFNLGTIGPPRWYPIAGDWDGDGVTTIGVYEPTGATFFLKNANTVGVADITINFGSPNWIPIAGDWDGDGIDTIGAYDRQSSTFFLRNSNTTGVADITANYGPTNLTWTPVAGDWNGDGIDTIGLYNPQRGVPSVGRFLLRNTNTSGQADVAFNFNSPNLQPVVGDWNRNGVDTIGTFNPATAVVSLRNTNDAGGADIEFTYGATVPPLTESWIPIAGDWNGPGAAGLVTSTAVPSSDAPESLLDAAQLDSIVTEAIQRWEIAGLSAEQVALLNQVSIVVADLPGNYVGLAETNKITLDSDAAGHGWFVDLTPGEDEEYTEIASELVARSDSGAAGRVDLLTTVSHEFGHILGLDHTHDAPSDVMIDTLLPGIRRLPDAAAIDRLLG</sequence>
<dbReference type="SUPFAM" id="SSF48452">
    <property type="entry name" value="TPR-like"/>
    <property type="match status" value="2"/>
</dbReference>
<dbReference type="SUPFAM" id="SSF55486">
    <property type="entry name" value="Metalloproteases ('zincins'), catalytic domain"/>
    <property type="match status" value="1"/>
</dbReference>
<dbReference type="PANTHER" id="PTHR44196">
    <property type="entry name" value="DEHYDROGENASE/REDUCTASE SDR FAMILY MEMBER 7B"/>
    <property type="match status" value="1"/>
</dbReference>
<dbReference type="InterPro" id="IPR036291">
    <property type="entry name" value="NAD(P)-bd_dom_sf"/>
</dbReference>
<evidence type="ECO:0000313" key="7">
    <source>
        <dbReference type="EMBL" id="CAL1125032.1"/>
    </source>
</evidence>
<feature type="transmembrane region" description="Helical" evidence="5">
    <location>
        <begin position="1027"/>
        <end position="1048"/>
    </location>
</feature>
<keyword evidence="3" id="KW-0802">TPR repeat</keyword>
<evidence type="ECO:0000313" key="6">
    <source>
        <dbReference type="EMBL" id="CAI3971657.1"/>
    </source>
</evidence>
<evidence type="ECO:0000256" key="1">
    <source>
        <dbReference type="ARBA" id="ARBA00006484"/>
    </source>
</evidence>
<dbReference type="EMBL" id="CAMXCT010000001">
    <property type="protein sequence ID" value="CAI3971657.1"/>
    <property type="molecule type" value="Genomic_DNA"/>
</dbReference>
<keyword evidence="5" id="KW-1133">Transmembrane helix</keyword>
<evidence type="ECO:0000256" key="4">
    <source>
        <dbReference type="SAM" id="MobiDB-lite"/>
    </source>
</evidence>
<feature type="transmembrane region" description="Helical" evidence="5">
    <location>
        <begin position="617"/>
        <end position="637"/>
    </location>
</feature>
<feature type="region of interest" description="Disordered" evidence="4">
    <location>
        <begin position="1"/>
        <end position="20"/>
    </location>
</feature>
<feature type="repeat" description="TPR" evidence="3">
    <location>
        <begin position="696"/>
        <end position="729"/>
    </location>
</feature>
<dbReference type="SMART" id="SM00028">
    <property type="entry name" value="TPR"/>
    <property type="match status" value="6"/>
</dbReference>
<dbReference type="Gene3D" id="3.40.390.10">
    <property type="entry name" value="Collagenase (Catalytic Domain)"/>
    <property type="match status" value="1"/>
</dbReference>
<keyword evidence="5" id="KW-0472">Membrane</keyword>
<name>A0A9P1BE33_9DINO</name>
<dbReference type="SUPFAM" id="SSF51735">
    <property type="entry name" value="NAD(P)-binding Rossmann-fold domains"/>
    <property type="match status" value="1"/>
</dbReference>
<comment type="similarity">
    <text evidence="1">Belongs to the short-chain dehydrogenases/reductases (SDR) family.</text>
</comment>
<evidence type="ECO:0000256" key="5">
    <source>
        <dbReference type="SAM" id="Phobius"/>
    </source>
</evidence>
<feature type="transmembrane region" description="Helical" evidence="5">
    <location>
        <begin position="1087"/>
        <end position="1105"/>
    </location>
</feature>
<dbReference type="CDD" id="cd05233">
    <property type="entry name" value="SDR_c"/>
    <property type="match status" value="1"/>
</dbReference>
<dbReference type="PANTHER" id="PTHR44196:SF2">
    <property type="entry name" value="SHORT-CHAIN DEHYDROGENASE-RELATED"/>
    <property type="match status" value="1"/>
</dbReference>
<dbReference type="Gene3D" id="1.25.40.10">
    <property type="entry name" value="Tetratricopeptide repeat domain"/>
    <property type="match status" value="2"/>
</dbReference>
<evidence type="ECO:0000313" key="8">
    <source>
        <dbReference type="EMBL" id="CAL4758969.1"/>
    </source>
</evidence>
<feature type="transmembrane region" description="Helical" evidence="5">
    <location>
        <begin position="523"/>
        <end position="545"/>
    </location>
</feature>
<feature type="region of interest" description="Disordered" evidence="4">
    <location>
        <begin position="1113"/>
        <end position="1154"/>
    </location>
</feature>
<feature type="compositionally biased region" description="Polar residues" evidence="4">
    <location>
        <begin position="1"/>
        <end position="17"/>
    </location>
</feature>
<dbReference type="PROSITE" id="PS50005">
    <property type="entry name" value="TPR"/>
    <property type="match status" value="5"/>
</dbReference>
<gene>
    <name evidence="6" type="ORF">C1SCF055_LOCUS247</name>
</gene>
<feature type="transmembrane region" description="Helical" evidence="5">
    <location>
        <begin position="995"/>
        <end position="1015"/>
    </location>
</feature>
<dbReference type="InterPro" id="IPR019734">
    <property type="entry name" value="TPR_rpt"/>
</dbReference>
<comment type="caution">
    <text evidence="6">The sequence shown here is derived from an EMBL/GenBank/DDBJ whole genome shotgun (WGS) entry which is preliminary data.</text>
</comment>
<dbReference type="InterPro" id="IPR007404">
    <property type="entry name" value="YdjM-like"/>
</dbReference>
<reference evidence="7" key="2">
    <citation type="submission" date="2024-04" db="EMBL/GenBank/DDBJ databases">
        <authorList>
            <person name="Chen Y."/>
            <person name="Shah S."/>
            <person name="Dougan E. K."/>
            <person name="Thang M."/>
            <person name="Chan C."/>
        </authorList>
    </citation>
    <scope>NUCLEOTIDE SEQUENCE [LARGE SCALE GENOMIC DNA]</scope>
</reference>
<dbReference type="EMBL" id="CAMXCT020000001">
    <property type="protein sequence ID" value="CAL1125032.1"/>
    <property type="molecule type" value="Genomic_DNA"/>
</dbReference>
<dbReference type="EMBL" id="CAMXCT030000001">
    <property type="protein sequence ID" value="CAL4758969.1"/>
    <property type="molecule type" value="Genomic_DNA"/>
</dbReference>
<dbReference type="InterPro" id="IPR011990">
    <property type="entry name" value="TPR-like_helical_dom_sf"/>
</dbReference>
<keyword evidence="9" id="KW-1185">Reference proteome</keyword>
<feature type="transmembrane region" description="Helical" evidence="5">
    <location>
        <begin position="401"/>
        <end position="420"/>
    </location>
</feature>
<feature type="transmembrane region" description="Helical" evidence="5">
    <location>
        <begin position="585"/>
        <end position="605"/>
    </location>
</feature>
<keyword evidence="5" id="KW-0812">Transmembrane</keyword>
<proteinExistence type="inferred from homology"/>
<dbReference type="Pfam" id="PF00106">
    <property type="entry name" value="adh_short"/>
    <property type="match status" value="1"/>
</dbReference>